<gene>
    <name evidence="4" type="ORF">SPIROBIBN47_340022</name>
</gene>
<proteinExistence type="predicted"/>
<evidence type="ECO:0000256" key="1">
    <source>
        <dbReference type="ARBA" id="ARBA00022679"/>
    </source>
</evidence>
<dbReference type="EMBL" id="FWDM01000028">
    <property type="protein sequence ID" value="SLM14492.1"/>
    <property type="molecule type" value="Genomic_DNA"/>
</dbReference>
<dbReference type="Pfam" id="PF12804">
    <property type="entry name" value="NTP_transf_3"/>
    <property type="match status" value="1"/>
</dbReference>
<name>A0A3P3XKY4_9SPIR</name>
<feature type="domain" description="MobA-like NTP transferase" evidence="3">
    <location>
        <begin position="4"/>
        <end position="56"/>
    </location>
</feature>
<dbReference type="SUPFAM" id="SSF53448">
    <property type="entry name" value="Nucleotide-diphospho-sugar transferases"/>
    <property type="match status" value="1"/>
</dbReference>
<protein>
    <submittedName>
        <fullName evidence="4">dTDP-glucose pyrophosphorylase</fullName>
    </submittedName>
</protein>
<dbReference type="GO" id="GO:0016779">
    <property type="term" value="F:nucleotidyltransferase activity"/>
    <property type="evidence" value="ECO:0007669"/>
    <property type="project" value="UniProtKB-KW"/>
</dbReference>
<evidence type="ECO:0000256" key="2">
    <source>
        <dbReference type="ARBA" id="ARBA00022695"/>
    </source>
</evidence>
<accession>A0A3P3XKY4</accession>
<dbReference type="InterPro" id="IPR029044">
    <property type="entry name" value="Nucleotide-diphossugar_trans"/>
</dbReference>
<dbReference type="PANTHER" id="PTHR43584">
    <property type="entry name" value="NUCLEOTIDYL TRANSFERASE"/>
    <property type="match status" value="1"/>
</dbReference>
<evidence type="ECO:0000259" key="3">
    <source>
        <dbReference type="Pfam" id="PF12804"/>
    </source>
</evidence>
<dbReference type="Gene3D" id="3.90.550.10">
    <property type="entry name" value="Spore Coat Polysaccharide Biosynthesis Protein SpsA, Chain A"/>
    <property type="match status" value="1"/>
</dbReference>
<dbReference type="PANTHER" id="PTHR43584:SF8">
    <property type="entry name" value="N-ACETYLMURAMATE ALPHA-1-PHOSPHATE URIDYLYLTRANSFERASE"/>
    <property type="match status" value="1"/>
</dbReference>
<keyword evidence="1" id="KW-0808">Transferase</keyword>
<reference evidence="4" key="1">
    <citation type="submission" date="2017-02" db="EMBL/GenBank/DDBJ databases">
        <authorList>
            <person name="Regsiter A."/>
            <person name="William W."/>
        </authorList>
    </citation>
    <scope>NUCLEOTIDE SEQUENCE</scope>
    <source>
        <strain evidence="4">Bib</strain>
    </source>
</reference>
<dbReference type="InterPro" id="IPR050065">
    <property type="entry name" value="GlmU-like"/>
</dbReference>
<sequence length="303" mass="33701">MKLLVLAAGIGSRFGGIKQLAPVGPNGETLLEYSLFDALRAGFSEIVFLVRPEIEEDFRTMVLSRLPASVQWQLAYQTSTSMLDEKSIVRARENGRIKPWGTGHALLCARAQLEQSGPFAVINADDFYGPRAFAGVQANLAANPQEFCFAGYRLDDVVPQEGVVSRAICTIDADGLLTGIVEHKRVWRRGQEFISEIDGKQYVLDPQTVVSMNLWGLSEAIFAWAERMWRDFLSEPANYGSKEFFLPDIVNAMVAHGAVRVRMIPASMRSFGLTNPGDLEETRERIARMIAKGDYPAPLWRGK</sequence>
<keyword evidence="2" id="KW-0548">Nucleotidyltransferase</keyword>
<evidence type="ECO:0000313" key="4">
    <source>
        <dbReference type="EMBL" id="SLM14492.1"/>
    </source>
</evidence>
<dbReference type="AlphaFoldDB" id="A0A3P3XKY4"/>
<organism evidence="4">
    <name type="scientific">uncultured spirochete</name>
    <dbReference type="NCBI Taxonomy" id="156406"/>
    <lineage>
        <taxon>Bacteria</taxon>
        <taxon>Pseudomonadati</taxon>
        <taxon>Spirochaetota</taxon>
        <taxon>Spirochaetia</taxon>
        <taxon>Spirochaetales</taxon>
        <taxon>environmental samples</taxon>
    </lineage>
</organism>
<dbReference type="InterPro" id="IPR025877">
    <property type="entry name" value="MobA-like_NTP_Trfase"/>
</dbReference>